<dbReference type="InterPro" id="IPR007569">
    <property type="entry name" value="DUF559"/>
</dbReference>
<name>A0A6N2RF78_9ACTO</name>
<sequence length="309" mass="35398">MLTISSGLPRWEVNQYIDRARIASLAQSRDPRIVFVGTSSLCVQGVPLWSANHDITFWCPQPYPNSTLPSVRYSGFTIPPVKVRKLRRPPLTDHRLTENGVQVEDKLDAALRLAMGSQHFEAFIAMCMMLHTESNFSLQRIGDSRKRENNLREELTRRLSVAQENGWKYGISTAKLIVKNADAGCDNPAEAAMLYAIRSIYSGPVLTQFEINGSTGRYFIDFTLPEKDIAIEFDGMSKLGSTNEDLYHEKQRWIRREQDLRDCGWNVIRYSWEQLKNLPRLQIDLAQRLDLLEAIPTTSSQLWDKGYID</sequence>
<protein>
    <recommendedName>
        <fullName evidence="1">DUF559 domain-containing protein</fullName>
    </recommendedName>
</protein>
<dbReference type="Pfam" id="PF04480">
    <property type="entry name" value="DUF559"/>
    <property type="match status" value="1"/>
</dbReference>
<accession>A0A6N2RF78</accession>
<feature type="domain" description="DUF559" evidence="1">
    <location>
        <begin position="209"/>
        <end position="277"/>
    </location>
</feature>
<evidence type="ECO:0000259" key="1">
    <source>
        <dbReference type="Pfam" id="PF04480"/>
    </source>
</evidence>
<dbReference type="AlphaFoldDB" id="A0A6N2RF78"/>
<evidence type="ECO:0000313" key="2">
    <source>
        <dbReference type="EMBL" id="VYS78721.1"/>
    </source>
</evidence>
<dbReference type="EMBL" id="CACRSM010000002">
    <property type="protein sequence ID" value="VYS78721.1"/>
    <property type="molecule type" value="Genomic_DNA"/>
</dbReference>
<dbReference type="Gene3D" id="3.40.960.10">
    <property type="entry name" value="VSR Endonuclease"/>
    <property type="match status" value="1"/>
</dbReference>
<organism evidence="2">
    <name type="scientific">Schaalia odontolytica</name>
    <dbReference type="NCBI Taxonomy" id="1660"/>
    <lineage>
        <taxon>Bacteria</taxon>
        <taxon>Bacillati</taxon>
        <taxon>Actinomycetota</taxon>
        <taxon>Actinomycetes</taxon>
        <taxon>Actinomycetales</taxon>
        <taxon>Actinomycetaceae</taxon>
        <taxon>Schaalia</taxon>
    </lineage>
</organism>
<reference evidence="2" key="1">
    <citation type="submission" date="2019-11" db="EMBL/GenBank/DDBJ databases">
        <authorList>
            <person name="Feng L."/>
        </authorList>
    </citation>
    <scope>NUCLEOTIDE SEQUENCE</scope>
    <source>
        <strain evidence="2">AodontolyticusLFYP35</strain>
    </source>
</reference>
<proteinExistence type="predicted"/>
<gene>
    <name evidence="2" type="ORF">AOLFYP35_00300</name>
</gene>